<evidence type="ECO:0000256" key="6">
    <source>
        <dbReference type="ARBA" id="ARBA00023136"/>
    </source>
</evidence>
<keyword evidence="3 7" id="KW-0812">Transmembrane</keyword>
<dbReference type="GO" id="GO:0005886">
    <property type="term" value="C:plasma membrane"/>
    <property type="evidence" value="ECO:0007669"/>
    <property type="project" value="UniProtKB-SubCell"/>
</dbReference>
<dbReference type="CDD" id="cd01610">
    <property type="entry name" value="PAP2_like"/>
    <property type="match status" value="1"/>
</dbReference>
<sequence length="184" mass="20466">MLVSYELNILDALQSIHTPFLDWLMVAVTNLGDYGLIWIILALILTILPKTRRTGIALMIALLLDVLVSNIWLKNYVARLRPCEVNPTVPLLIPKPLDYSFPSGHTAASFTASCTLLGMKSRLGWPSLFLSMLIAFSRLYLYVHYPTDVLAGMLVGFSLGALVPSLFNLQSSIHALRLVPLENR</sequence>
<dbReference type="GO" id="GO:0016787">
    <property type="term" value="F:hydrolase activity"/>
    <property type="evidence" value="ECO:0007669"/>
    <property type="project" value="UniProtKB-KW"/>
</dbReference>
<dbReference type="Proteomes" id="UP000264002">
    <property type="component" value="Unassembled WGS sequence"/>
</dbReference>
<dbReference type="Pfam" id="PF01569">
    <property type="entry name" value="PAP2"/>
    <property type="match status" value="1"/>
</dbReference>
<comment type="subcellular location">
    <subcellularLocation>
        <location evidence="1">Cell membrane</location>
        <topology evidence="1">Multi-pass membrane protein</topology>
    </subcellularLocation>
</comment>
<dbReference type="InterPro" id="IPR000326">
    <property type="entry name" value="PAP2/HPO"/>
</dbReference>
<dbReference type="SUPFAM" id="SSF48317">
    <property type="entry name" value="Acid phosphatase/Vanadium-dependent haloperoxidase"/>
    <property type="match status" value="1"/>
</dbReference>
<feature type="transmembrane region" description="Helical" evidence="7">
    <location>
        <begin position="20"/>
        <end position="48"/>
    </location>
</feature>
<evidence type="ECO:0000256" key="5">
    <source>
        <dbReference type="ARBA" id="ARBA00022989"/>
    </source>
</evidence>
<feature type="transmembrane region" description="Helical" evidence="7">
    <location>
        <begin position="125"/>
        <end position="143"/>
    </location>
</feature>
<dbReference type="PANTHER" id="PTHR14969">
    <property type="entry name" value="SPHINGOSINE-1-PHOSPHATE PHOSPHOHYDROLASE"/>
    <property type="match status" value="1"/>
</dbReference>
<dbReference type="SMART" id="SM00014">
    <property type="entry name" value="acidPPc"/>
    <property type="match status" value="1"/>
</dbReference>
<dbReference type="Gene3D" id="1.20.144.10">
    <property type="entry name" value="Phosphatidic acid phosphatase type 2/haloperoxidase"/>
    <property type="match status" value="2"/>
</dbReference>
<feature type="transmembrane region" description="Helical" evidence="7">
    <location>
        <begin position="149"/>
        <end position="169"/>
    </location>
</feature>
<reference evidence="10" key="1">
    <citation type="submission" date="2018-08" db="EMBL/GenBank/DDBJ databases">
        <authorList>
            <person name="Grouzdev D.S."/>
            <person name="Krutkina M.S."/>
        </authorList>
    </citation>
    <scope>NUCLEOTIDE SEQUENCE [LARGE SCALE GENOMIC DNA]</scope>
    <source>
        <strain evidence="10">4-11</strain>
    </source>
</reference>
<dbReference type="AlphaFoldDB" id="A0A372ML63"/>
<evidence type="ECO:0000256" key="7">
    <source>
        <dbReference type="SAM" id="Phobius"/>
    </source>
</evidence>
<evidence type="ECO:0000256" key="3">
    <source>
        <dbReference type="ARBA" id="ARBA00022692"/>
    </source>
</evidence>
<comment type="caution">
    <text evidence="9">The sequence shown here is derived from an EMBL/GenBank/DDBJ whole genome shotgun (WGS) entry which is preliminary data.</text>
</comment>
<name>A0A372ML63_9SPIR</name>
<gene>
    <name evidence="9" type="ORF">DYP60_02650</name>
</gene>
<dbReference type="PANTHER" id="PTHR14969:SF62">
    <property type="entry name" value="DECAPRENYLPHOSPHORYL-5-PHOSPHORIBOSE PHOSPHATASE RV3807C-RELATED"/>
    <property type="match status" value="1"/>
</dbReference>
<organism evidence="9 10">
    <name type="scientific">Sphaerochaeta halotolerans</name>
    <dbReference type="NCBI Taxonomy" id="2293840"/>
    <lineage>
        <taxon>Bacteria</taxon>
        <taxon>Pseudomonadati</taxon>
        <taxon>Spirochaetota</taxon>
        <taxon>Spirochaetia</taxon>
        <taxon>Spirochaetales</taxon>
        <taxon>Sphaerochaetaceae</taxon>
        <taxon>Sphaerochaeta</taxon>
    </lineage>
</organism>
<evidence type="ECO:0000256" key="1">
    <source>
        <dbReference type="ARBA" id="ARBA00004651"/>
    </source>
</evidence>
<evidence type="ECO:0000313" key="9">
    <source>
        <dbReference type="EMBL" id="RFU95920.1"/>
    </source>
</evidence>
<keyword evidence="10" id="KW-1185">Reference proteome</keyword>
<evidence type="ECO:0000259" key="8">
    <source>
        <dbReference type="SMART" id="SM00014"/>
    </source>
</evidence>
<proteinExistence type="predicted"/>
<evidence type="ECO:0000256" key="4">
    <source>
        <dbReference type="ARBA" id="ARBA00022801"/>
    </source>
</evidence>
<evidence type="ECO:0000313" key="10">
    <source>
        <dbReference type="Proteomes" id="UP000264002"/>
    </source>
</evidence>
<accession>A0A372ML63</accession>
<dbReference type="EMBL" id="QUWK01000002">
    <property type="protein sequence ID" value="RFU95920.1"/>
    <property type="molecule type" value="Genomic_DNA"/>
</dbReference>
<keyword evidence="2" id="KW-1003">Cell membrane</keyword>
<reference evidence="9 10" key="2">
    <citation type="submission" date="2018-09" db="EMBL/GenBank/DDBJ databases">
        <title>Genome of Sphaerochaeta halotolerans strain 4-11.</title>
        <authorList>
            <person name="Nazina T.N."/>
            <person name="Sokolova D.S."/>
        </authorList>
    </citation>
    <scope>NUCLEOTIDE SEQUENCE [LARGE SCALE GENOMIC DNA]</scope>
    <source>
        <strain evidence="9 10">4-11</strain>
    </source>
</reference>
<keyword evidence="6 7" id="KW-0472">Membrane</keyword>
<feature type="transmembrane region" description="Helical" evidence="7">
    <location>
        <begin position="55"/>
        <end position="73"/>
    </location>
</feature>
<keyword evidence="4" id="KW-0378">Hydrolase</keyword>
<evidence type="ECO:0000256" key="2">
    <source>
        <dbReference type="ARBA" id="ARBA00022475"/>
    </source>
</evidence>
<keyword evidence="5 7" id="KW-1133">Transmembrane helix</keyword>
<feature type="domain" description="Phosphatidic acid phosphatase type 2/haloperoxidase" evidence="8">
    <location>
        <begin position="54"/>
        <end position="164"/>
    </location>
</feature>
<dbReference type="InterPro" id="IPR036938">
    <property type="entry name" value="PAP2/HPO_sf"/>
</dbReference>
<dbReference type="RefSeq" id="WP_117329320.1">
    <property type="nucleotide sequence ID" value="NZ_QUWK01000002.1"/>
</dbReference>
<protein>
    <submittedName>
        <fullName evidence="9">PAP2 family protein</fullName>
    </submittedName>
</protein>